<dbReference type="EC" id="2.7.11.-" evidence="8"/>
<dbReference type="InterPro" id="IPR036890">
    <property type="entry name" value="HATPase_C_sf"/>
</dbReference>
<dbReference type="InParanoid" id="A0A2R5GSR4"/>
<keyword evidence="2 8" id="KW-0808">Transferase</keyword>
<evidence type="ECO:0000256" key="4">
    <source>
        <dbReference type="ARBA" id="ARBA00022777"/>
    </source>
</evidence>
<keyword evidence="5 8" id="KW-0067">ATP-binding</keyword>
<evidence type="ECO:0000256" key="5">
    <source>
        <dbReference type="ARBA" id="ARBA00022840"/>
    </source>
</evidence>
<evidence type="ECO:0000256" key="1">
    <source>
        <dbReference type="ARBA" id="ARBA00006155"/>
    </source>
</evidence>
<evidence type="ECO:0000256" key="6">
    <source>
        <dbReference type="ARBA" id="ARBA00023128"/>
    </source>
</evidence>
<dbReference type="GO" id="GO:0010906">
    <property type="term" value="P:regulation of glucose metabolic process"/>
    <property type="evidence" value="ECO:0007669"/>
    <property type="project" value="TreeGrafter"/>
</dbReference>
<protein>
    <recommendedName>
        <fullName evidence="8">Protein-serine/threonine kinase</fullName>
        <ecNumber evidence="8">2.7.11.-</ecNumber>
    </recommendedName>
</protein>
<evidence type="ECO:0000313" key="11">
    <source>
        <dbReference type="Proteomes" id="UP000241890"/>
    </source>
</evidence>
<evidence type="ECO:0000313" key="10">
    <source>
        <dbReference type="EMBL" id="GBG31421.1"/>
    </source>
</evidence>
<keyword evidence="3 8" id="KW-0547">Nucleotide-binding</keyword>
<evidence type="ECO:0000256" key="8">
    <source>
        <dbReference type="RuleBase" id="RU366032"/>
    </source>
</evidence>
<sequence>MSAGENDAGAPPPYVTYLRKMARLKATPVSLENLFRFGKASYGDKTQRLRNAQFLHNELQIRIAQRVVELEQLPLGLPYTTPIKSVIGWYQDYFDRVAESPFPQSEEDEEDFSDMLRFILQDHNEVIETTSRGVLEVRANLKGFSLDDQRVVDTVLNRFYLARIGLRFLIEHHITSRETQPGYAGIIQSRCKPVEILQDAALDAAMLCERIHGVAPRIECRQLHRKKMRKSVEMECNGDLDTDEDITFTYVPGHLRYMLGEVLKNAFRAVAEFEGPVDDEDHLSPIEVTIVEGPHDVAIRVSDRGGGIARPKLPLIWSYLHSTAKDPRIQDELLADGRTSPILAGYGVGLPLSRLYARYFGGDLDIKSLEGYGTDTYLHLSRLGDNCENLPPSVMRSPAEGDSSLPRGASNIFFFGDRRSWKENVLVGNADPYYEA</sequence>
<evidence type="ECO:0000256" key="7">
    <source>
        <dbReference type="ARBA" id="ARBA00048201"/>
    </source>
</evidence>
<comment type="subcellular location">
    <subcellularLocation>
        <location evidence="8">Mitochondrion matrix</location>
    </subcellularLocation>
</comment>
<dbReference type="InterPro" id="IPR005467">
    <property type="entry name" value="His_kinase_dom"/>
</dbReference>
<dbReference type="GO" id="GO:0004740">
    <property type="term" value="F:pyruvate dehydrogenase (acetyl-transferring) kinase activity"/>
    <property type="evidence" value="ECO:0007669"/>
    <property type="project" value="UniProtKB-EC"/>
</dbReference>
<dbReference type="PANTHER" id="PTHR11947">
    <property type="entry name" value="PYRUVATE DEHYDROGENASE KINASE"/>
    <property type="match status" value="1"/>
</dbReference>
<keyword evidence="10" id="KW-0670">Pyruvate</keyword>
<organism evidence="10 11">
    <name type="scientific">Hondaea fermentalgiana</name>
    <dbReference type="NCBI Taxonomy" id="2315210"/>
    <lineage>
        <taxon>Eukaryota</taxon>
        <taxon>Sar</taxon>
        <taxon>Stramenopiles</taxon>
        <taxon>Bigyra</taxon>
        <taxon>Labyrinthulomycetes</taxon>
        <taxon>Thraustochytrida</taxon>
        <taxon>Thraustochytriidae</taxon>
        <taxon>Hondaea</taxon>
    </lineage>
</organism>
<dbReference type="PANTHER" id="PTHR11947:SF3">
    <property type="entry name" value="[PYRUVATE DEHYDROGENASE (ACETYL-TRANSFERRING)] KINASE, MITOCHONDRIAL"/>
    <property type="match status" value="1"/>
</dbReference>
<evidence type="ECO:0000256" key="3">
    <source>
        <dbReference type="ARBA" id="ARBA00022741"/>
    </source>
</evidence>
<evidence type="ECO:0000259" key="9">
    <source>
        <dbReference type="PROSITE" id="PS50109"/>
    </source>
</evidence>
<name>A0A2R5GSR4_9STRA</name>
<comment type="caution">
    <text evidence="10">The sequence shown here is derived from an EMBL/GenBank/DDBJ whole genome shotgun (WGS) entry which is preliminary data.</text>
</comment>
<dbReference type="OrthoDB" id="241648at2759"/>
<proteinExistence type="inferred from homology"/>
<dbReference type="InterPro" id="IPR003594">
    <property type="entry name" value="HATPase_dom"/>
</dbReference>
<dbReference type="AlphaFoldDB" id="A0A2R5GSR4"/>
<dbReference type="Gene3D" id="1.20.140.20">
    <property type="entry name" value="Alpha-ketoacid/pyruvate dehydrogenase kinase, N-terminal domain"/>
    <property type="match status" value="1"/>
</dbReference>
<evidence type="ECO:0000256" key="2">
    <source>
        <dbReference type="ARBA" id="ARBA00022679"/>
    </source>
</evidence>
<dbReference type="GO" id="GO:0005759">
    <property type="term" value="C:mitochondrial matrix"/>
    <property type="evidence" value="ECO:0007669"/>
    <property type="project" value="UniProtKB-SubCell"/>
</dbReference>
<comment type="catalytic activity">
    <reaction evidence="7">
        <text>L-seryl-[pyruvate dehydrogenase E1 alpha subunit] + ATP = O-phospho-L-seryl-[pyruvate dehydrogenase E1 alpha subunit] + ADP + H(+)</text>
        <dbReference type="Rhea" id="RHEA:23052"/>
        <dbReference type="Rhea" id="RHEA-COMP:13689"/>
        <dbReference type="Rhea" id="RHEA-COMP:13690"/>
        <dbReference type="ChEBI" id="CHEBI:15378"/>
        <dbReference type="ChEBI" id="CHEBI:29999"/>
        <dbReference type="ChEBI" id="CHEBI:30616"/>
        <dbReference type="ChEBI" id="CHEBI:83421"/>
        <dbReference type="ChEBI" id="CHEBI:456216"/>
        <dbReference type="EC" id="2.7.11.2"/>
    </reaction>
</comment>
<dbReference type="GO" id="GO:0005524">
    <property type="term" value="F:ATP binding"/>
    <property type="evidence" value="ECO:0007669"/>
    <property type="project" value="UniProtKB-UniRule"/>
</dbReference>
<dbReference type="Proteomes" id="UP000241890">
    <property type="component" value="Unassembled WGS sequence"/>
</dbReference>
<comment type="similarity">
    <text evidence="1 8">Belongs to the PDK/BCKDK protein kinase family.</text>
</comment>
<gene>
    <name evidence="10" type="ORF">FCC1311_076452</name>
</gene>
<keyword evidence="4 8" id="KW-0418">Kinase</keyword>
<dbReference type="InterPro" id="IPR018955">
    <property type="entry name" value="BCDHK/PDK_N"/>
</dbReference>
<dbReference type="InterPro" id="IPR039028">
    <property type="entry name" value="BCKD/PDK"/>
</dbReference>
<dbReference type="Gene3D" id="3.30.565.10">
    <property type="entry name" value="Histidine kinase-like ATPase, C-terminal domain"/>
    <property type="match status" value="1"/>
</dbReference>
<dbReference type="SUPFAM" id="SSF69012">
    <property type="entry name" value="alpha-ketoacid dehydrogenase kinase, N-terminal domain"/>
    <property type="match status" value="1"/>
</dbReference>
<dbReference type="SUPFAM" id="SSF55874">
    <property type="entry name" value="ATPase domain of HSP90 chaperone/DNA topoisomerase II/histidine kinase"/>
    <property type="match status" value="1"/>
</dbReference>
<dbReference type="Pfam" id="PF02518">
    <property type="entry name" value="HATPase_c"/>
    <property type="match status" value="1"/>
</dbReference>
<feature type="domain" description="Histidine kinase" evidence="9">
    <location>
        <begin position="255"/>
        <end position="384"/>
    </location>
</feature>
<keyword evidence="6 8" id="KW-0496">Mitochondrion</keyword>
<reference evidence="10 11" key="1">
    <citation type="submission" date="2017-12" db="EMBL/GenBank/DDBJ databases">
        <title>Sequencing, de novo assembly and annotation of complete genome of a new Thraustochytrid species, strain FCC1311.</title>
        <authorList>
            <person name="Sedici K."/>
            <person name="Godart F."/>
            <person name="Aiese Cigliano R."/>
            <person name="Sanseverino W."/>
            <person name="Barakat M."/>
            <person name="Ortet P."/>
            <person name="Marechal E."/>
            <person name="Cagnac O."/>
            <person name="Amato A."/>
        </authorList>
    </citation>
    <scope>NUCLEOTIDE SEQUENCE [LARGE SCALE GENOMIC DNA]</scope>
</reference>
<dbReference type="PROSITE" id="PS50109">
    <property type="entry name" value="HIS_KIN"/>
    <property type="match status" value="1"/>
</dbReference>
<dbReference type="EMBL" id="BEYU01000097">
    <property type="protein sequence ID" value="GBG31421.1"/>
    <property type="molecule type" value="Genomic_DNA"/>
</dbReference>
<dbReference type="InterPro" id="IPR036784">
    <property type="entry name" value="AK/P_DHK_N_sf"/>
</dbReference>
<dbReference type="CDD" id="cd16929">
    <property type="entry name" value="HATPase_PDK-like"/>
    <property type="match status" value="1"/>
</dbReference>
<dbReference type="SMART" id="SM00387">
    <property type="entry name" value="HATPase_c"/>
    <property type="match status" value="1"/>
</dbReference>
<dbReference type="Pfam" id="PF10436">
    <property type="entry name" value="BCDHK_Adom3"/>
    <property type="match status" value="1"/>
</dbReference>
<keyword evidence="11" id="KW-1185">Reference proteome</keyword>
<accession>A0A2R5GSR4</accession>